<dbReference type="Proteomes" id="UP001203761">
    <property type="component" value="Unassembled WGS sequence"/>
</dbReference>
<evidence type="ECO:0000313" key="1">
    <source>
        <dbReference type="EMBL" id="MCL6423753.1"/>
    </source>
</evidence>
<name>A0ABT0R2R0_9MICO</name>
<protein>
    <recommendedName>
        <fullName evidence="3">Methionine synthase</fullName>
    </recommendedName>
</protein>
<gene>
    <name evidence="1" type="ORF">Bequi_10200</name>
</gene>
<comment type="caution">
    <text evidence="1">The sequence shown here is derived from an EMBL/GenBank/DDBJ whole genome shotgun (WGS) entry which is preliminary data.</text>
</comment>
<dbReference type="EMBL" id="JAKNCJ010000005">
    <property type="protein sequence ID" value="MCL6423753.1"/>
    <property type="molecule type" value="Genomic_DNA"/>
</dbReference>
<sequence>MSALVTITGDGTFAAPRSEQTATARAGATRPVATAGEDPRLAAVLAVRSLLGDDLEEQVAARAYLPAALGTESADHLLPASLSLLAGTTGDLASYGWRVGPGAGLAWHRARELRERTAEAAQIGLLGWEGPLAVTALGPLTLAAATFLSSGERTLADRGALRDLPHLLADGLAGQIADLRERVPGARPRVLLREDAAGAVLHGQVRVPSGYRTYDPLPADEIGLLWRALLEALRTQAGLEAGEITLAAGSDRALLETARRASAAALAIAPARIPALSSPRGRAIWESLAEARDAGAALELVVDPARASAQLESAADAWHQLGFGPKDLAGITILAHRTADRASPGQAEDPAQEPAADALLRAEDLERVLRLAPAWAERVQG</sequence>
<proteinExistence type="predicted"/>
<accession>A0ABT0R2R0</accession>
<dbReference type="RefSeq" id="WP_249737834.1">
    <property type="nucleotide sequence ID" value="NZ_JAKNCJ010000005.1"/>
</dbReference>
<keyword evidence="2" id="KW-1185">Reference proteome</keyword>
<evidence type="ECO:0008006" key="3">
    <source>
        <dbReference type="Google" id="ProtNLM"/>
    </source>
</evidence>
<evidence type="ECO:0000313" key="2">
    <source>
        <dbReference type="Proteomes" id="UP001203761"/>
    </source>
</evidence>
<reference evidence="1" key="1">
    <citation type="submission" date="2022-02" db="EMBL/GenBank/DDBJ databases">
        <authorList>
            <person name="Lee M."/>
            <person name="Kim S.-J."/>
            <person name="Jung M.-Y."/>
        </authorList>
    </citation>
    <scope>NUCLEOTIDE SEQUENCE</scope>
    <source>
        <strain evidence="1">JHP9</strain>
    </source>
</reference>
<organism evidence="1 2">
    <name type="scientific">Brachybacterium equifaecis</name>
    <dbReference type="NCBI Taxonomy" id="2910770"/>
    <lineage>
        <taxon>Bacteria</taxon>
        <taxon>Bacillati</taxon>
        <taxon>Actinomycetota</taxon>
        <taxon>Actinomycetes</taxon>
        <taxon>Micrococcales</taxon>
        <taxon>Dermabacteraceae</taxon>
        <taxon>Brachybacterium</taxon>
    </lineage>
</organism>